<dbReference type="RefSeq" id="WP_006523697.1">
    <property type="nucleotide sequence ID" value="NC_021184.1"/>
</dbReference>
<protein>
    <submittedName>
        <fullName evidence="4">Putative transcriptional regulator, contains C-terminal CBS domains</fullName>
    </submittedName>
</protein>
<keyword evidence="2" id="KW-0129">CBS domain</keyword>
<evidence type="ECO:0000259" key="3">
    <source>
        <dbReference type="PROSITE" id="PS51371"/>
    </source>
</evidence>
<dbReference type="SMART" id="SM00116">
    <property type="entry name" value="CBS"/>
    <property type="match status" value="2"/>
</dbReference>
<feature type="domain" description="CBS" evidence="3">
    <location>
        <begin position="11"/>
        <end position="80"/>
    </location>
</feature>
<gene>
    <name evidence="4" type="ORF">Desgi_1160</name>
</gene>
<accession>R4KBV8</accession>
<dbReference type="CDD" id="cd02205">
    <property type="entry name" value="CBS_pair_SF"/>
    <property type="match status" value="1"/>
</dbReference>
<dbReference type="STRING" id="767817.Desgi_1160"/>
<organism evidence="4 5">
    <name type="scientific">Desulfoscipio gibsoniae DSM 7213</name>
    <dbReference type="NCBI Taxonomy" id="767817"/>
    <lineage>
        <taxon>Bacteria</taxon>
        <taxon>Bacillati</taxon>
        <taxon>Bacillota</taxon>
        <taxon>Clostridia</taxon>
        <taxon>Eubacteriales</taxon>
        <taxon>Desulfallaceae</taxon>
        <taxon>Desulfoscipio</taxon>
    </lineage>
</organism>
<dbReference type="KEGG" id="dgi:Desgi_1160"/>
<sequence length="167" mass="19075">MPEKKMVKDLMLPVTEYPRIYDTDSLKDAIMALKEFMATGKKYRSLLVFSKTKKVNNEEQLVGILTVRDILNCIKNNTLSYDGPELFGMSWARFYHKDPLKKPLVTKVGDMVRPLVQAFIQSDQNVTDAIRLMITKNVNILPVFKGQRAVGIIRAVDLLDYIGDMCD</sequence>
<dbReference type="InterPro" id="IPR046342">
    <property type="entry name" value="CBS_dom_sf"/>
</dbReference>
<keyword evidence="1" id="KW-0677">Repeat</keyword>
<dbReference type="EMBL" id="CP003273">
    <property type="protein sequence ID" value="AGL00683.1"/>
    <property type="molecule type" value="Genomic_DNA"/>
</dbReference>
<reference evidence="4 5" key="1">
    <citation type="submission" date="2012-01" db="EMBL/GenBank/DDBJ databases">
        <title>Complete sequence of Desulfotomaculum gibsoniae DSM 7213.</title>
        <authorList>
            <consortium name="US DOE Joint Genome Institute"/>
            <person name="Lucas S."/>
            <person name="Han J."/>
            <person name="Lapidus A."/>
            <person name="Cheng J.-F."/>
            <person name="Goodwin L."/>
            <person name="Pitluck S."/>
            <person name="Peters L."/>
            <person name="Ovchinnikova G."/>
            <person name="Teshima H."/>
            <person name="Detter J.C."/>
            <person name="Han C."/>
            <person name="Tapia R."/>
            <person name="Land M."/>
            <person name="Hauser L."/>
            <person name="Kyrpides N."/>
            <person name="Ivanova N."/>
            <person name="Pagani I."/>
            <person name="Parshina S."/>
            <person name="Plugge C."/>
            <person name="Muyzer G."/>
            <person name="Kuever J."/>
            <person name="Ivanova A."/>
            <person name="Nazina T."/>
            <person name="Klenk H.-P."/>
            <person name="Brambilla E."/>
            <person name="Spring S."/>
            <person name="Stams A.F."/>
            <person name="Woyke T."/>
        </authorList>
    </citation>
    <scope>NUCLEOTIDE SEQUENCE [LARGE SCALE GENOMIC DNA]</scope>
    <source>
        <strain evidence="4 5">DSM 7213</strain>
    </source>
</reference>
<dbReference type="PANTHER" id="PTHR48108">
    <property type="entry name" value="CBS DOMAIN-CONTAINING PROTEIN CBSX2, CHLOROPLASTIC"/>
    <property type="match status" value="1"/>
</dbReference>
<dbReference type="OrthoDB" id="1787337at2"/>
<dbReference type="Gene3D" id="3.10.580.10">
    <property type="entry name" value="CBS-domain"/>
    <property type="match status" value="1"/>
</dbReference>
<keyword evidence="5" id="KW-1185">Reference proteome</keyword>
<proteinExistence type="predicted"/>
<dbReference type="AlphaFoldDB" id="R4KBV8"/>
<dbReference type="SUPFAM" id="SSF54631">
    <property type="entry name" value="CBS-domain pair"/>
    <property type="match status" value="1"/>
</dbReference>
<dbReference type="InterPro" id="IPR051462">
    <property type="entry name" value="CBS_domain-containing"/>
</dbReference>
<dbReference type="PROSITE" id="PS51371">
    <property type="entry name" value="CBS"/>
    <property type="match status" value="1"/>
</dbReference>
<evidence type="ECO:0000313" key="5">
    <source>
        <dbReference type="Proteomes" id="UP000013520"/>
    </source>
</evidence>
<dbReference type="InterPro" id="IPR000644">
    <property type="entry name" value="CBS_dom"/>
</dbReference>
<dbReference type="Pfam" id="PF00571">
    <property type="entry name" value="CBS"/>
    <property type="match status" value="2"/>
</dbReference>
<dbReference type="eggNOG" id="COG0517">
    <property type="taxonomic scope" value="Bacteria"/>
</dbReference>
<name>R4KBV8_9FIRM</name>
<dbReference type="HOGENOM" id="CLU_040681_8_0_9"/>
<evidence type="ECO:0000313" key="4">
    <source>
        <dbReference type="EMBL" id="AGL00683.1"/>
    </source>
</evidence>
<evidence type="ECO:0000256" key="2">
    <source>
        <dbReference type="PROSITE-ProRule" id="PRU00703"/>
    </source>
</evidence>
<evidence type="ECO:0000256" key="1">
    <source>
        <dbReference type="ARBA" id="ARBA00022737"/>
    </source>
</evidence>
<dbReference type="PANTHER" id="PTHR48108:SF26">
    <property type="entry name" value="CBS DOMAIN-CONTAINING PROTEIN DDB_G0289609"/>
    <property type="match status" value="1"/>
</dbReference>
<dbReference type="Proteomes" id="UP000013520">
    <property type="component" value="Chromosome"/>
</dbReference>